<evidence type="ECO:0000313" key="3">
    <source>
        <dbReference type="EMBL" id="GAA4569401.1"/>
    </source>
</evidence>
<dbReference type="Pfam" id="PF03795">
    <property type="entry name" value="YCII"/>
    <property type="match status" value="1"/>
</dbReference>
<dbReference type="InterPro" id="IPR005545">
    <property type="entry name" value="YCII"/>
</dbReference>
<sequence length="89" mass="9908">MPGMWIVELAFTDGPERLAARPAHRERLTALHAEGKVRITGPLADESGAVLVFDVPDRPELDRLLAADPYYTTPGVEIVRVREWAPFLT</sequence>
<evidence type="ECO:0000313" key="4">
    <source>
        <dbReference type="Proteomes" id="UP001500307"/>
    </source>
</evidence>
<evidence type="ECO:0000259" key="2">
    <source>
        <dbReference type="Pfam" id="PF03795"/>
    </source>
</evidence>
<reference evidence="4" key="1">
    <citation type="journal article" date="2019" name="Int. J. Syst. Evol. Microbiol.">
        <title>The Global Catalogue of Microorganisms (GCM) 10K type strain sequencing project: providing services to taxonomists for standard genome sequencing and annotation.</title>
        <authorList>
            <consortium name="The Broad Institute Genomics Platform"/>
            <consortium name="The Broad Institute Genome Sequencing Center for Infectious Disease"/>
            <person name="Wu L."/>
            <person name="Ma J."/>
        </authorList>
    </citation>
    <scope>NUCLEOTIDE SEQUENCE [LARGE SCALE GENOMIC DNA]</scope>
    <source>
        <strain evidence="4">JCM 3175</strain>
    </source>
</reference>
<dbReference type="SUPFAM" id="SSF54909">
    <property type="entry name" value="Dimeric alpha+beta barrel"/>
    <property type="match status" value="1"/>
</dbReference>
<accession>A0ABP8SHI1</accession>
<dbReference type="Proteomes" id="UP001500307">
    <property type="component" value="Unassembled WGS sequence"/>
</dbReference>
<dbReference type="Gene3D" id="3.30.70.1060">
    <property type="entry name" value="Dimeric alpha+beta barrel"/>
    <property type="match status" value="1"/>
</dbReference>
<dbReference type="InterPro" id="IPR011008">
    <property type="entry name" value="Dimeric_a/b-barrel"/>
</dbReference>
<organism evidence="3 4">
    <name type="scientific">Micromonospora coerulea</name>
    <dbReference type="NCBI Taxonomy" id="47856"/>
    <lineage>
        <taxon>Bacteria</taxon>
        <taxon>Bacillati</taxon>
        <taxon>Actinomycetota</taxon>
        <taxon>Actinomycetes</taxon>
        <taxon>Micromonosporales</taxon>
        <taxon>Micromonosporaceae</taxon>
        <taxon>Micromonospora</taxon>
    </lineage>
</organism>
<protein>
    <recommendedName>
        <fullName evidence="2">YCII-related domain-containing protein</fullName>
    </recommendedName>
</protein>
<feature type="domain" description="YCII-related" evidence="2">
    <location>
        <begin position="15"/>
        <end position="84"/>
    </location>
</feature>
<comment type="caution">
    <text evidence="3">The sequence shown here is derived from an EMBL/GenBank/DDBJ whole genome shotgun (WGS) entry which is preliminary data.</text>
</comment>
<dbReference type="EMBL" id="BAABGU010000012">
    <property type="protein sequence ID" value="GAA4569401.1"/>
    <property type="molecule type" value="Genomic_DNA"/>
</dbReference>
<proteinExistence type="inferred from homology"/>
<gene>
    <name evidence="3" type="ORF">GCM10023176_25900</name>
</gene>
<keyword evidence="4" id="KW-1185">Reference proteome</keyword>
<comment type="similarity">
    <text evidence="1">Belongs to the YciI family.</text>
</comment>
<name>A0ABP8SHI1_9ACTN</name>
<evidence type="ECO:0000256" key="1">
    <source>
        <dbReference type="ARBA" id="ARBA00007689"/>
    </source>
</evidence>